<dbReference type="PANTHER" id="PTHR34975:SF2">
    <property type="entry name" value="SPORE GERMINATION PROTEIN A2"/>
    <property type="match status" value="1"/>
</dbReference>
<keyword evidence="4" id="KW-0309">Germination</keyword>
<comment type="similarity">
    <text evidence="2">Belongs to the amino acid-polyamine-organocation (APC) superfamily. Spore germination protein (SGP) (TC 2.A.3.9) family.</text>
</comment>
<keyword evidence="3" id="KW-0813">Transport</keyword>
<dbReference type="Pfam" id="PF03845">
    <property type="entry name" value="Spore_permease"/>
    <property type="match status" value="1"/>
</dbReference>
<evidence type="ECO:0000256" key="8">
    <source>
        <dbReference type="SAM" id="Phobius"/>
    </source>
</evidence>
<comment type="caution">
    <text evidence="9">The sequence shown here is derived from an EMBL/GenBank/DDBJ whole genome shotgun (WGS) entry which is preliminary data.</text>
</comment>
<dbReference type="PANTHER" id="PTHR34975">
    <property type="entry name" value="SPORE GERMINATION PROTEIN A2"/>
    <property type="match status" value="1"/>
</dbReference>
<feature type="transmembrane region" description="Helical" evidence="8">
    <location>
        <begin position="114"/>
        <end position="132"/>
    </location>
</feature>
<dbReference type="Proteomes" id="UP001618531">
    <property type="component" value="Unassembled WGS sequence"/>
</dbReference>
<feature type="transmembrane region" description="Helical" evidence="8">
    <location>
        <begin position="215"/>
        <end position="248"/>
    </location>
</feature>
<feature type="transmembrane region" description="Helical" evidence="8">
    <location>
        <begin position="40"/>
        <end position="59"/>
    </location>
</feature>
<feature type="transmembrane region" description="Helical" evidence="8">
    <location>
        <begin position="144"/>
        <end position="161"/>
    </location>
</feature>
<evidence type="ECO:0000256" key="4">
    <source>
        <dbReference type="ARBA" id="ARBA00022544"/>
    </source>
</evidence>
<sequence>MGSKLTVRQAITWFVLYQIGSAYLVLPAAITSVAKQDAWLSVPISLAFHLLLIPLYTSIVRQMKGRTFVAYLRNVFGPLGGTISIIFIFAFPFLECIMTLRNLGDFVTTSIMPETPYDAIYFIMLLAVYFAVRSGPVVIGRCAEILIFFLLALYLMVRITLFSNADFKNLLPVLENGLKPVVLASINLFAFPYLEAVLFLFFAHHFPDPKKWRKSLIASALISGAMYFFMVMQIIAVISAGVVADLTFPTFFIDRTISISEFLQRFEIILAIVWFVTIFFRLALLLYVSAEGLAEAFRLRSMNSLFVPLILMMLAMADFIWPNVSYIIEINQIWPYYAMIFGIGFPIVLWSISKMKGSLESINK</sequence>
<feature type="transmembrane region" description="Helical" evidence="8">
    <location>
        <begin position="333"/>
        <end position="352"/>
    </location>
</feature>
<dbReference type="RefSeq" id="WP_402872356.1">
    <property type="nucleotide sequence ID" value="NZ_JBIYSL010000001.1"/>
</dbReference>
<evidence type="ECO:0000256" key="6">
    <source>
        <dbReference type="ARBA" id="ARBA00022989"/>
    </source>
</evidence>
<name>A0ABW8HQ87_9BACL</name>
<accession>A0ABW8HQ87</accession>
<keyword evidence="5 8" id="KW-0812">Transmembrane</keyword>
<keyword evidence="10" id="KW-1185">Reference proteome</keyword>
<evidence type="ECO:0000256" key="2">
    <source>
        <dbReference type="ARBA" id="ARBA00007998"/>
    </source>
</evidence>
<reference evidence="9 10" key="1">
    <citation type="submission" date="2024-11" db="EMBL/GenBank/DDBJ databases">
        <title>Identification and Characterization of a Novel Fosfomycin Bacillithiol Transferase FosB8 in Paenibacillus illinoisensis.</title>
        <authorList>
            <person name="Lu W."/>
        </authorList>
    </citation>
    <scope>NUCLEOTIDE SEQUENCE [LARGE SCALE GENOMIC DNA]</scope>
    <source>
        <strain evidence="9 10">WP77</strain>
    </source>
</reference>
<feature type="transmembrane region" description="Helical" evidence="8">
    <location>
        <begin position="12"/>
        <end position="34"/>
    </location>
</feature>
<evidence type="ECO:0000313" key="10">
    <source>
        <dbReference type="Proteomes" id="UP001618531"/>
    </source>
</evidence>
<gene>
    <name evidence="9" type="ORF">ACINKY_06330</name>
</gene>
<evidence type="ECO:0000256" key="7">
    <source>
        <dbReference type="ARBA" id="ARBA00023136"/>
    </source>
</evidence>
<protein>
    <submittedName>
        <fullName evidence="9">Endospore germination permease</fullName>
    </submittedName>
</protein>
<feature type="transmembrane region" description="Helical" evidence="8">
    <location>
        <begin position="181"/>
        <end position="203"/>
    </location>
</feature>
<feature type="transmembrane region" description="Helical" evidence="8">
    <location>
        <begin position="302"/>
        <end position="321"/>
    </location>
</feature>
<organism evidence="9 10">
    <name type="scientific">Paenibacillus illinoisensis</name>
    <dbReference type="NCBI Taxonomy" id="59845"/>
    <lineage>
        <taxon>Bacteria</taxon>
        <taxon>Bacillati</taxon>
        <taxon>Bacillota</taxon>
        <taxon>Bacilli</taxon>
        <taxon>Bacillales</taxon>
        <taxon>Paenibacillaceae</taxon>
        <taxon>Paenibacillus</taxon>
    </lineage>
</organism>
<evidence type="ECO:0000256" key="5">
    <source>
        <dbReference type="ARBA" id="ARBA00022692"/>
    </source>
</evidence>
<dbReference type="EMBL" id="JBIYSL010000001">
    <property type="protein sequence ID" value="MFK0521814.1"/>
    <property type="molecule type" value="Genomic_DNA"/>
</dbReference>
<dbReference type="NCBIfam" id="TIGR00912">
    <property type="entry name" value="2A0309"/>
    <property type="match status" value="1"/>
</dbReference>
<dbReference type="InterPro" id="IPR004761">
    <property type="entry name" value="Spore_GerAB"/>
</dbReference>
<comment type="subcellular location">
    <subcellularLocation>
        <location evidence="1">Membrane</location>
        <topology evidence="1">Multi-pass membrane protein</topology>
    </subcellularLocation>
</comment>
<evidence type="ECO:0000256" key="3">
    <source>
        <dbReference type="ARBA" id="ARBA00022448"/>
    </source>
</evidence>
<feature type="transmembrane region" description="Helical" evidence="8">
    <location>
        <begin position="71"/>
        <end position="94"/>
    </location>
</feature>
<keyword evidence="6 8" id="KW-1133">Transmembrane helix</keyword>
<evidence type="ECO:0000313" key="9">
    <source>
        <dbReference type="EMBL" id="MFK0521814.1"/>
    </source>
</evidence>
<evidence type="ECO:0000256" key="1">
    <source>
        <dbReference type="ARBA" id="ARBA00004141"/>
    </source>
</evidence>
<feature type="transmembrane region" description="Helical" evidence="8">
    <location>
        <begin position="268"/>
        <end position="290"/>
    </location>
</feature>
<keyword evidence="7 8" id="KW-0472">Membrane</keyword>
<proteinExistence type="inferred from homology"/>